<evidence type="ECO:0000313" key="2">
    <source>
        <dbReference type="EMBL" id="ARU62370.1"/>
    </source>
</evidence>
<evidence type="ECO:0000259" key="1">
    <source>
        <dbReference type="Pfam" id="PF00248"/>
    </source>
</evidence>
<dbReference type="InterPro" id="IPR036812">
    <property type="entry name" value="NAD(P)_OxRdtase_dom_sf"/>
</dbReference>
<dbReference type="InterPro" id="IPR020471">
    <property type="entry name" value="AKR"/>
</dbReference>
<gene>
    <name evidence="2" type="ORF">CBW65_16420</name>
</gene>
<sequence length="498" mass="55426">MILGSATVEGTKEWAERYRELKYQELGETGLLVSQAGFGCYRVDVSVEEHRQALRAALRAGVNVIDTSANYSDGSSEELVGAVLEEIIAEGELQRGQVVVVSKAGYLQGQNYRLSQERKAEGRSFPDLVLYGPGLEHCIHPEFLEDQLTRSLARLRMERLDVYLLHNPEYFLMAAKKDGAPPEAARQEYERRLELAFRHLEREVEQGRIGCYGISSNTFPASRDDVTFTSLEAVLSIAEKVSPAHHFRVIQLPLNLIETGGMTEANQSEGKSVLELADERKIGVLINRPLNAIVGGRLVRLADGEAEPVDVSKVETRLDRLVGMERVLKGTLLADVLEEPKEREETADKLSAGSLLQEHWQSFSSAEHWREVQGQFLVPTVQAGIKRLLGSEQLTAALTEWVEAYVEEVNRVLPEVTAYYQWKDAQEVAGIKQRAAAAADDWAGAGSLSRLALRALRSTQGITTVLVGMRKTAYVEDVMAELQEKVEVKVRKAAWEKL</sequence>
<dbReference type="AlphaFoldDB" id="A0A1Y0IQ12"/>
<feature type="domain" description="NADP-dependent oxidoreductase" evidence="1">
    <location>
        <begin position="45"/>
        <end position="220"/>
    </location>
</feature>
<dbReference type="SUPFAM" id="SSF51430">
    <property type="entry name" value="NAD(P)-linked oxidoreductase"/>
    <property type="match status" value="1"/>
</dbReference>
<protein>
    <recommendedName>
        <fullName evidence="1">NADP-dependent oxidoreductase domain-containing protein</fullName>
    </recommendedName>
</protein>
<dbReference type="OrthoDB" id="9804790at2"/>
<dbReference type="GO" id="GO:0005829">
    <property type="term" value="C:cytosol"/>
    <property type="evidence" value="ECO:0007669"/>
    <property type="project" value="TreeGrafter"/>
</dbReference>
<keyword evidence="3" id="KW-1185">Reference proteome</keyword>
<proteinExistence type="predicted"/>
<dbReference type="CDD" id="cd19099">
    <property type="entry name" value="AKR_unchar"/>
    <property type="match status" value="1"/>
</dbReference>
<dbReference type="PANTHER" id="PTHR42686:SF1">
    <property type="entry name" value="GH17980P-RELATED"/>
    <property type="match status" value="1"/>
</dbReference>
<dbReference type="Gene3D" id="3.20.20.100">
    <property type="entry name" value="NADP-dependent oxidoreductase domain"/>
    <property type="match status" value="1"/>
</dbReference>
<accession>A0A1Y0IQ12</accession>
<reference evidence="3" key="1">
    <citation type="submission" date="2017-05" db="EMBL/GenBank/DDBJ databases">
        <authorList>
            <person name="Sung H."/>
        </authorList>
    </citation>
    <scope>NUCLEOTIDE SEQUENCE [LARGE SCALE GENOMIC DNA]</scope>
    <source>
        <strain evidence="3">AR23208</strain>
    </source>
</reference>
<dbReference type="EMBL" id="CP021434">
    <property type="protein sequence ID" value="ARU62370.1"/>
    <property type="molecule type" value="Genomic_DNA"/>
</dbReference>
<dbReference type="Proteomes" id="UP000195437">
    <property type="component" value="Chromosome"/>
</dbReference>
<dbReference type="InterPro" id="IPR023210">
    <property type="entry name" value="NADP_OxRdtase_dom"/>
</dbReference>
<name>A0A1Y0IQ12_9BACL</name>
<evidence type="ECO:0000313" key="3">
    <source>
        <dbReference type="Proteomes" id="UP000195437"/>
    </source>
</evidence>
<dbReference type="KEGG" id="tum:CBW65_16420"/>
<dbReference type="Pfam" id="PF00248">
    <property type="entry name" value="Aldo_ket_red"/>
    <property type="match status" value="1"/>
</dbReference>
<organism evidence="2 3">
    <name type="scientific">Tumebacillus avium</name>
    <dbReference type="NCBI Taxonomy" id="1903704"/>
    <lineage>
        <taxon>Bacteria</taxon>
        <taxon>Bacillati</taxon>
        <taxon>Bacillota</taxon>
        <taxon>Bacilli</taxon>
        <taxon>Bacillales</taxon>
        <taxon>Alicyclobacillaceae</taxon>
        <taxon>Tumebacillus</taxon>
    </lineage>
</organism>
<dbReference type="RefSeq" id="WP_087457732.1">
    <property type="nucleotide sequence ID" value="NZ_CP021434.1"/>
</dbReference>
<dbReference type="GO" id="GO:0016491">
    <property type="term" value="F:oxidoreductase activity"/>
    <property type="evidence" value="ECO:0007669"/>
    <property type="project" value="InterPro"/>
</dbReference>
<dbReference type="PANTHER" id="PTHR42686">
    <property type="entry name" value="GH17980P-RELATED"/>
    <property type="match status" value="1"/>
</dbReference>